<dbReference type="EMBL" id="JRYO01000213">
    <property type="protein sequence ID" value="KHE91312.1"/>
    <property type="molecule type" value="Genomic_DNA"/>
</dbReference>
<accession>A0A0B0EDL8</accession>
<evidence type="ECO:0000313" key="2">
    <source>
        <dbReference type="Proteomes" id="UP000030652"/>
    </source>
</evidence>
<protein>
    <submittedName>
        <fullName evidence="1">Uncharacterized protein</fullName>
    </submittedName>
</protein>
<proteinExistence type="predicted"/>
<evidence type="ECO:0000313" key="1">
    <source>
        <dbReference type="EMBL" id="KHE91312.1"/>
    </source>
</evidence>
<reference evidence="1 2" key="1">
    <citation type="submission" date="2014-10" db="EMBL/GenBank/DDBJ databases">
        <title>Draft genome of anammox bacterium scalindua brodae, obtained using differential coverage binning of sequence data from two enrichment reactors.</title>
        <authorList>
            <person name="Speth D.R."/>
            <person name="Russ L."/>
            <person name="Kartal B."/>
            <person name="Op den Camp H.J."/>
            <person name="Dutilh B.E."/>
            <person name="Jetten M.S."/>
        </authorList>
    </citation>
    <scope>NUCLEOTIDE SEQUENCE [LARGE SCALE GENOMIC DNA]</scope>
    <source>
        <strain evidence="1">RU1</strain>
    </source>
</reference>
<gene>
    <name evidence="1" type="ORF">SCABRO_02992</name>
</gene>
<comment type="caution">
    <text evidence="1">The sequence shown here is derived from an EMBL/GenBank/DDBJ whole genome shotgun (WGS) entry which is preliminary data.</text>
</comment>
<dbReference type="Proteomes" id="UP000030652">
    <property type="component" value="Unassembled WGS sequence"/>
</dbReference>
<name>A0A0B0EDL8_9BACT</name>
<dbReference type="AlphaFoldDB" id="A0A0B0EDL8"/>
<organism evidence="1 2">
    <name type="scientific">Candidatus Scalindua brodae</name>
    <dbReference type="NCBI Taxonomy" id="237368"/>
    <lineage>
        <taxon>Bacteria</taxon>
        <taxon>Pseudomonadati</taxon>
        <taxon>Planctomycetota</taxon>
        <taxon>Candidatus Brocadiia</taxon>
        <taxon>Candidatus Brocadiales</taxon>
        <taxon>Candidatus Scalinduaceae</taxon>
        <taxon>Candidatus Scalindua</taxon>
    </lineage>
</organism>
<sequence>MDMYEFRVTVSWEGGGDQLFIINVEAGNEEDAKDQIGYLVKNKLEVLALAQIKVG</sequence>